<keyword evidence="2" id="KW-1003">Cell membrane</keyword>
<dbReference type="InterPro" id="IPR043428">
    <property type="entry name" value="LivM-like"/>
</dbReference>
<feature type="transmembrane region" description="Helical" evidence="6">
    <location>
        <begin position="149"/>
        <end position="173"/>
    </location>
</feature>
<feature type="transmembrane region" description="Helical" evidence="6">
    <location>
        <begin position="589"/>
        <end position="620"/>
    </location>
</feature>
<feature type="transmembrane region" description="Helical" evidence="6">
    <location>
        <begin position="509"/>
        <end position="528"/>
    </location>
</feature>
<evidence type="ECO:0000256" key="5">
    <source>
        <dbReference type="ARBA" id="ARBA00023136"/>
    </source>
</evidence>
<feature type="transmembrane region" description="Helical" evidence="6">
    <location>
        <begin position="370"/>
        <end position="390"/>
    </location>
</feature>
<evidence type="ECO:0000256" key="4">
    <source>
        <dbReference type="ARBA" id="ARBA00022989"/>
    </source>
</evidence>
<feature type="transmembrane region" description="Helical" evidence="6">
    <location>
        <begin position="107"/>
        <end position="125"/>
    </location>
</feature>
<evidence type="ECO:0000256" key="6">
    <source>
        <dbReference type="SAM" id="Phobius"/>
    </source>
</evidence>
<dbReference type="PANTHER" id="PTHR30482:SF10">
    <property type="entry name" value="HIGH-AFFINITY BRANCHED-CHAIN AMINO ACID TRANSPORT PROTEIN BRAE"/>
    <property type="match status" value="1"/>
</dbReference>
<feature type="transmembrane region" description="Helical" evidence="6">
    <location>
        <begin position="558"/>
        <end position="577"/>
    </location>
</feature>
<feature type="transmembrane region" description="Helical" evidence="6">
    <location>
        <begin position="202"/>
        <end position="221"/>
    </location>
</feature>
<dbReference type="PANTHER" id="PTHR30482">
    <property type="entry name" value="HIGH-AFFINITY BRANCHED-CHAIN AMINO ACID TRANSPORT SYSTEM PERMEASE"/>
    <property type="match status" value="1"/>
</dbReference>
<proteinExistence type="predicted"/>
<feature type="transmembrane region" description="Helical" evidence="6">
    <location>
        <begin position="345"/>
        <end position="363"/>
    </location>
</feature>
<keyword evidence="5 6" id="KW-0472">Membrane</keyword>
<dbReference type="Proteomes" id="UP000672602">
    <property type="component" value="Unassembled WGS sequence"/>
</dbReference>
<dbReference type="CDD" id="cd06581">
    <property type="entry name" value="TM_PBP1_LivM_like"/>
    <property type="match status" value="1"/>
</dbReference>
<keyword evidence="8" id="KW-1185">Reference proteome</keyword>
<dbReference type="GO" id="GO:0015658">
    <property type="term" value="F:branched-chain amino acid transmembrane transporter activity"/>
    <property type="evidence" value="ECO:0007669"/>
    <property type="project" value="InterPro"/>
</dbReference>
<evidence type="ECO:0000313" key="7">
    <source>
        <dbReference type="EMBL" id="MBP5857514.1"/>
    </source>
</evidence>
<feature type="transmembrane region" description="Helical" evidence="6">
    <location>
        <begin position="74"/>
        <end position="95"/>
    </location>
</feature>
<dbReference type="AlphaFoldDB" id="A0A8J7S693"/>
<keyword evidence="4 6" id="KW-1133">Transmembrane helix</keyword>
<feature type="transmembrane region" description="Helical" evidence="6">
    <location>
        <begin position="429"/>
        <end position="449"/>
    </location>
</feature>
<dbReference type="RefSeq" id="WP_210682095.1">
    <property type="nucleotide sequence ID" value="NZ_JAGMWN010000004.1"/>
</dbReference>
<evidence type="ECO:0000256" key="2">
    <source>
        <dbReference type="ARBA" id="ARBA00022475"/>
    </source>
</evidence>
<evidence type="ECO:0000256" key="3">
    <source>
        <dbReference type="ARBA" id="ARBA00022692"/>
    </source>
</evidence>
<dbReference type="InterPro" id="IPR001851">
    <property type="entry name" value="ABC_transp_permease"/>
</dbReference>
<dbReference type="GO" id="GO:0005886">
    <property type="term" value="C:plasma membrane"/>
    <property type="evidence" value="ECO:0007669"/>
    <property type="project" value="UniProtKB-SubCell"/>
</dbReference>
<dbReference type="EMBL" id="JAGMWN010000004">
    <property type="protein sequence ID" value="MBP5857514.1"/>
    <property type="molecule type" value="Genomic_DNA"/>
</dbReference>
<sequence>MDFFGQLLVNAIMLGAIYSLAAIAYSLVYGVVQLVNFAFGELFMLGAFICISLMLPSVRLFGLEAPMPALPFLLAAPVSIAVVAAIGVVVERLAYKPLRNAPRLAPLIAAIAVSVLLQSLAQSVWGAEELSFPSFALSDLPPIILFDSIYVSVMEIVVLITALVSMLGLTLFVRRTRMGRAMTAAAEDREAAYLVGIPVNRVIALAFLIGSGFAALAGVLYAQAYGFAHPTMGFLPGLKALTAAVLGGIGSIPGAALGGMVLAVIETFGAGYLPNGSAYRDAISFAILILLLMFRPQGLLGRPELNDMPAGSLVGMLGQYARAGGVGRLFAPIDRLFERMGAGSLVLNVALFCTALALAFIITNDFWLRILIFVVTYGLLASGLNIVVGFTGLLDLGFVAFWAVGSYFTSILFILVLKNQFGVAPTDIWWLFYVNLIAGGVLAAGAGMLLGYPTLRLRGDYLAIMTLGFGEIVRIVATNWIDLTRGPMGIRGIPTPSLFGYPLNDPRHLYLVGVLLAAALLFLLSRVVRSYVGRAWVAIRENESAAEAMGVHTARYKLYAYASGGFFGGVVGVFFAHSQQYISPLSFTLFENILILMLVVLGGLGTFIGPFVGALFWIVFLQVAQGFSLFQAMPELRYALLGALLVALMVFRPQGLSARARVPLSIEK</sequence>
<dbReference type="CDD" id="cd06582">
    <property type="entry name" value="TM_PBP1_LivH_like"/>
    <property type="match status" value="1"/>
</dbReference>
<name>A0A8J7S693_9PROT</name>
<accession>A0A8J7S693</accession>
<evidence type="ECO:0008006" key="9">
    <source>
        <dbReference type="Google" id="ProtNLM"/>
    </source>
</evidence>
<feature type="transmembrane region" description="Helical" evidence="6">
    <location>
        <begin position="277"/>
        <end position="294"/>
    </location>
</feature>
<comment type="subcellular location">
    <subcellularLocation>
        <location evidence="1">Cell membrane</location>
        <topology evidence="1">Multi-pass membrane protein</topology>
    </subcellularLocation>
</comment>
<keyword evidence="3 6" id="KW-0812">Transmembrane</keyword>
<feature type="transmembrane region" description="Helical" evidence="6">
    <location>
        <begin position="632"/>
        <end position="651"/>
    </location>
</feature>
<gene>
    <name evidence="7" type="ORF">KAJ83_10880</name>
</gene>
<evidence type="ECO:0000256" key="1">
    <source>
        <dbReference type="ARBA" id="ARBA00004651"/>
    </source>
</evidence>
<protein>
    <recommendedName>
        <fullName evidence="9">ABC transporter permease</fullName>
    </recommendedName>
</protein>
<feature type="transmembrane region" description="Helical" evidence="6">
    <location>
        <begin position="396"/>
        <end position="417"/>
    </location>
</feature>
<dbReference type="Pfam" id="PF02653">
    <property type="entry name" value="BPD_transp_2"/>
    <property type="match status" value="2"/>
</dbReference>
<feature type="transmembrane region" description="Helical" evidence="6">
    <location>
        <begin position="42"/>
        <end position="62"/>
    </location>
</feature>
<feature type="transmembrane region" description="Helical" evidence="6">
    <location>
        <begin position="241"/>
        <end position="265"/>
    </location>
</feature>
<reference evidence="7" key="1">
    <citation type="submission" date="2021-04" db="EMBL/GenBank/DDBJ databases">
        <authorList>
            <person name="Zhang D.-C."/>
        </authorList>
    </citation>
    <scope>NUCLEOTIDE SEQUENCE</scope>
    <source>
        <strain evidence="7">CGMCC 1.15697</strain>
    </source>
</reference>
<comment type="caution">
    <text evidence="7">The sequence shown here is derived from an EMBL/GenBank/DDBJ whole genome shotgun (WGS) entry which is preliminary data.</text>
</comment>
<feature type="transmembrane region" description="Helical" evidence="6">
    <location>
        <begin position="12"/>
        <end position="35"/>
    </location>
</feature>
<organism evidence="7 8">
    <name type="scientific">Marivibrio halodurans</name>
    <dbReference type="NCBI Taxonomy" id="2039722"/>
    <lineage>
        <taxon>Bacteria</taxon>
        <taxon>Pseudomonadati</taxon>
        <taxon>Pseudomonadota</taxon>
        <taxon>Alphaproteobacteria</taxon>
        <taxon>Rhodospirillales</taxon>
        <taxon>Rhodospirillaceae</taxon>
        <taxon>Marivibrio</taxon>
    </lineage>
</organism>
<evidence type="ECO:0000313" key="8">
    <source>
        <dbReference type="Proteomes" id="UP000672602"/>
    </source>
</evidence>